<keyword evidence="1" id="KW-0812">Transmembrane</keyword>
<dbReference type="EMBL" id="JASCXX010000005">
    <property type="protein sequence ID" value="MDI6448517.1"/>
    <property type="molecule type" value="Genomic_DNA"/>
</dbReference>
<protein>
    <submittedName>
        <fullName evidence="2">Uncharacterized protein</fullName>
    </submittedName>
</protein>
<dbReference type="Proteomes" id="UP001431776">
    <property type="component" value="Unassembled WGS sequence"/>
</dbReference>
<sequence>MALKVPDLLQYELRHRLEQWRGALERWGLRRWIDQHFGGVVVVAFLSVGLLGFVLIRTLWPARPGPVVQSRLAWFCDANTGRLFTDSFKKAGPIPAPSGSLPDGGHAGFRAHVYSYALKPNESEFFVGFLERPDPSIGAKAGAYDITDSQAWAQGRLIKRVKDDRWVAADSAQGQAILRELLKPDARGRTPVYQWPRSK</sequence>
<comment type="caution">
    <text evidence="2">The sequence shown here is derived from an EMBL/GenBank/DDBJ whole genome shotgun (WGS) entry which is preliminary data.</text>
</comment>
<organism evidence="2 3">
    <name type="scientific">Anaerobaca lacustris</name>
    <dbReference type="NCBI Taxonomy" id="3044600"/>
    <lineage>
        <taxon>Bacteria</taxon>
        <taxon>Pseudomonadati</taxon>
        <taxon>Planctomycetota</taxon>
        <taxon>Phycisphaerae</taxon>
        <taxon>Sedimentisphaerales</taxon>
        <taxon>Anaerobacaceae</taxon>
        <taxon>Anaerobaca</taxon>
    </lineage>
</organism>
<feature type="transmembrane region" description="Helical" evidence="1">
    <location>
        <begin position="36"/>
        <end position="56"/>
    </location>
</feature>
<dbReference type="RefSeq" id="WP_349243928.1">
    <property type="nucleotide sequence ID" value="NZ_JASCXX010000005.1"/>
</dbReference>
<keyword evidence="1" id="KW-1133">Transmembrane helix</keyword>
<keyword evidence="1" id="KW-0472">Membrane</keyword>
<name>A0AAW6TTA8_9BACT</name>
<reference evidence="2" key="1">
    <citation type="submission" date="2023-05" db="EMBL/GenBank/DDBJ databases">
        <title>Anaerotaeda fermentans gen. nov., sp. nov., a novel anaerobic planctomycete of the new family within the order Sedimentisphaerales isolated from Taman Peninsula, Russia.</title>
        <authorList>
            <person name="Khomyakova M.A."/>
            <person name="Merkel A.Y."/>
            <person name="Slobodkin A.I."/>
        </authorList>
    </citation>
    <scope>NUCLEOTIDE SEQUENCE</scope>
    <source>
        <strain evidence="2">M17dextr</strain>
    </source>
</reference>
<gene>
    <name evidence="2" type="ORF">QJ522_05640</name>
</gene>
<keyword evidence="3" id="KW-1185">Reference proteome</keyword>
<evidence type="ECO:0000256" key="1">
    <source>
        <dbReference type="SAM" id="Phobius"/>
    </source>
</evidence>
<proteinExistence type="predicted"/>
<evidence type="ECO:0000313" key="2">
    <source>
        <dbReference type="EMBL" id="MDI6448517.1"/>
    </source>
</evidence>
<dbReference type="AlphaFoldDB" id="A0AAW6TTA8"/>
<evidence type="ECO:0000313" key="3">
    <source>
        <dbReference type="Proteomes" id="UP001431776"/>
    </source>
</evidence>
<accession>A0AAW6TTA8</accession>